<evidence type="ECO:0008006" key="3">
    <source>
        <dbReference type="Google" id="ProtNLM"/>
    </source>
</evidence>
<reference evidence="1" key="1">
    <citation type="journal article" date="2024" name="Antonie Van Leeuwenhoek">
        <title>Bradyrhizobium ontarionense sp. nov., a novel bacterial symbiont isolated from Aeschynomene indica (Indian jointvetch), harbours photosynthesis, nitrogen fixation and nitrous oxide (N2O) reductase genes.</title>
        <authorList>
            <person name="Bromfield E.S.P."/>
            <person name="Cloutier S."/>
        </authorList>
    </citation>
    <scope>NUCLEOTIDE SEQUENCE</scope>
    <source>
        <strain evidence="1">A19</strain>
    </source>
</reference>
<protein>
    <recommendedName>
        <fullName evidence="3">Suppressor of fused-like domain-containing protein</fullName>
    </recommendedName>
</protein>
<keyword evidence="2" id="KW-1185">Reference proteome</keyword>
<sequence length="221" mass="24942">MSNIYNSFLNVVKVTSELSTLQQSARDLFRAPNGFDVSSFAWTPHEKQSENEWVYVWASIGATVYAEGPRKKNPIGRLLLCMDLYRETAPTTAKAALPHASESLLTCVFISGKNVTDKTYDPLALQFDTSGWPIYADMFVAHEGGRLLQYLEQDDRDNPDWTKREWLFAVPLSAISNTAQFRKELVEPFWNLISNKREDTIFPESGAACRFPLSRPAAPPS</sequence>
<name>A0ABY3R8B7_9BRAD</name>
<dbReference type="Proteomes" id="UP001431010">
    <property type="component" value="Chromosome"/>
</dbReference>
<accession>A0ABY3R8B7</accession>
<dbReference type="EMBL" id="CP088156">
    <property type="protein sequence ID" value="UFZ03486.1"/>
    <property type="molecule type" value="Genomic_DNA"/>
</dbReference>
<proteinExistence type="predicted"/>
<evidence type="ECO:0000313" key="1">
    <source>
        <dbReference type="EMBL" id="UFZ03486.1"/>
    </source>
</evidence>
<gene>
    <name evidence="1" type="ORF">LQG66_30370</name>
</gene>
<evidence type="ECO:0000313" key="2">
    <source>
        <dbReference type="Proteomes" id="UP001431010"/>
    </source>
</evidence>
<dbReference type="RefSeq" id="WP_231319505.1">
    <property type="nucleotide sequence ID" value="NZ_CP088156.1"/>
</dbReference>
<organism evidence="1 2">
    <name type="scientific">Bradyrhizobium ontarionense</name>
    <dbReference type="NCBI Taxonomy" id="2898149"/>
    <lineage>
        <taxon>Bacteria</taxon>
        <taxon>Pseudomonadati</taxon>
        <taxon>Pseudomonadota</taxon>
        <taxon>Alphaproteobacteria</taxon>
        <taxon>Hyphomicrobiales</taxon>
        <taxon>Nitrobacteraceae</taxon>
        <taxon>Bradyrhizobium</taxon>
    </lineage>
</organism>